<dbReference type="AlphaFoldDB" id="A0A3B1A6F8"/>
<dbReference type="Pfam" id="PF13442">
    <property type="entry name" value="Cytochrome_CBB3"/>
    <property type="match status" value="1"/>
</dbReference>
<evidence type="ECO:0000313" key="7">
    <source>
        <dbReference type="EMBL" id="VAW95332.1"/>
    </source>
</evidence>
<dbReference type="EMBL" id="UOFS01000022">
    <property type="protein sequence ID" value="VAW95332.1"/>
    <property type="molecule type" value="Genomic_DNA"/>
</dbReference>
<dbReference type="InterPro" id="IPR002323">
    <property type="entry name" value="Cyt_CIE"/>
</dbReference>
<dbReference type="PANTHER" id="PTHR40942:SF4">
    <property type="entry name" value="CYTOCHROME C5"/>
    <property type="match status" value="1"/>
</dbReference>
<evidence type="ECO:0000256" key="5">
    <source>
        <dbReference type="ARBA" id="ARBA00023004"/>
    </source>
</evidence>
<evidence type="ECO:0000256" key="2">
    <source>
        <dbReference type="ARBA" id="ARBA00022617"/>
    </source>
</evidence>
<keyword evidence="1" id="KW-0813">Transport</keyword>
<protein>
    <recommendedName>
        <fullName evidence="6">Cytochrome c domain-containing protein</fullName>
    </recommendedName>
</protein>
<dbReference type="Gene3D" id="1.10.760.10">
    <property type="entry name" value="Cytochrome c-like domain"/>
    <property type="match status" value="1"/>
</dbReference>
<keyword evidence="2" id="KW-0349">Heme</keyword>
<keyword evidence="4" id="KW-0249">Electron transport</keyword>
<dbReference type="GO" id="GO:0005506">
    <property type="term" value="F:iron ion binding"/>
    <property type="evidence" value="ECO:0007669"/>
    <property type="project" value="InterPro"/>
</dbReference>
<keyword evidence="5" id="KW-0408">Iron</keyword>
<dbReference type="GO" id="GO:0020037">
    <property type="term" value="F:heme binding"/>
    <property type="evidence" value="ECO:0007669"/>
    <property type="project" value="InterPro"/>
</dbReference>
<proteinExistence type="predicted"/>
<evidence type="ECO:0000256" key="1">
    <source>
        <dbReference type="ARBA" id="ARBA00022448"/>
    </source>
</evidence>
<dbReference type="InterPro" id="IPR009056">
    <property type="entry name" value="Cyt_c-like_dom"/>
</dbReference>
<organism evidence="7">
    <name type="scientific">hydrothermal vent metagenome</name>
    <dbReference type="NCBI Taxonomy" id="652676"/>
    <lineage>
        <taxon>unclassified sequences</taxon>
        <taxon>metagenomes</taxon>
        <taxon>ecological metagenomes</taxon>
    </lineage>
</organism>
<evidence type="ECO:0000256" key="3">
    <source>
        <dbReference type="ARBA" id="ARBA00022723"/>
    </source>
</evidence>
<sequence length="141" mass="15798">MNSKNNKFKNILIATSLIFILQVTISCSTPVETTRGYIDERNKPIIAYTGPTRSGSTIYEESCATCHDRTTQGAPLPNDDIEWARRLKKGKNILLKHVMEGYKELMPIKGGCRNCTEQEVQAAIDYILFTSGVVNNQTLQN</sequence>
<evidence type="ECO:0000259" key="6">
    <source>
        <dbReference type="PROSITE" id="PS51007"/>
    </source>
</evidence>
<accession>A0A3B1A6F8</accession>
<dbReference type="PANTHER" id="PTHR40942">
    <property type="match status" value="1"/>
</dbReference>
<dbReference type="GO" id="GO:0009055">
    <property type="term" value="F:electron transfer activity"/>
    <property type="evidence" value="ECO:0007669"/>
    <property type="project" value="InterPro"/>
</dbReference>
<dbReference type="PRINTS" id="PR00607">
    <property type="entry name" value="CYTCHROMECIE"/>
</dbReference>
<name>A0A3B1A6F8_9ZZZZ</name>
<reference evidence="7" key="1">
    <citation type="submission" date="2018-06" db="EMBL/GenBank/DDBJ databases">
        <authorList>
            <person name="Zhirakovskaya E."/>
        </authorList>
    </citation>
    <scope>NUCLEOTIDE SEQUENCE</scope>
</reference>
<gene>
    <name evidence="7" type="ORF">MNBD_GAMMA22-37</name>
</gene>
<evidence type="ECO:0000256" key="4">
    <source>
        <dbReference type="ARBA" id="ARBA00022982"/>
    </source>
</evidence>
<dbReference type="PROSITE" id="PS51257">
    <property type="entry name" value="PROKAR_LIPOPROTEIN"/>
    <property type="match status" value="1"/>
</dbReference>
<dbReference type="InterPro" id="IPR036909">
    <property type="entry name" value="Cyt_c-like_dom_sf"/>
</dbReference>
<dbReference type="PROSITE" id="PS51007">
    <property type="entry name" value="CYTC"/>
    <property type="match status" value="1"/>
</dbReference>
<dbReference type="SUPFAM" id="SSF46626">
    <property type="entry name" value="Cytochrome c"/>
    <property type="match status" value="1"/>
</dbReference>
<feature type="domain" description="Cytochrome c" evidence="6">
    <location>
        <begin position="50"/>
        <end position="131"/>
    </location>
</feature>
<keyword evidence="3" id="KW-0479">Metal-binding</keyword>